<reference evidence="1 2" key="1">
    <citation type="journal article" date="2016" name="Mol. Biol. Evol.">
        <title>Comparative Genomics of Early-Diverging Mushroom-Forming Fungi Provides Insights into the Origins of Lignocellulose Decay Capabilities.</title>
        <authorList>
            <person name="Nagy L.G."/>
            <person name="Riley R."/>
            <person name="Tritt A."/>
            <person name="Adam C."/>
            <person name="Daum C."/>
            <person name="Floudas D."/>
            <person name="Sun H."/>
            <person name="Yadav J.S."/>
            <person name="Pangilinan J."/>
            <person name="Larsson K.H."/>
            <person name="Matsuura K."/>
            <person name="Barry K."/>
            <person name="Labutti K."/>
            <person name="Kuo R."/>
            <person name="Ohm R.A."/>
            <person name="Bhattacharya S.S."/>
            <person name="Shirouzu T."/>
            <person name="Yoshinaga Y."/>
            <person name="Martin F.M."/>
            <person name="Grigoriev I.V."/>
            <person name="Hibbett D.S."/>
        </authorList>
    </citation>
    <scope>NUCLEOTIDE SEQUENCE [LARGE SCALE GENOMIC DNA]</scope>
    <source>
        <strain evidence="1 2">HHB12029</strain>
    </source>
</reference>
<dbReference type="EMBL" id="KV425893">
    <property type="protein sequence ID" value="KZW01471.1"/>
    <property type="molecule type" value="Genomic_DNA"/>
</dbReference>
<accession>A0A165P0G8</accession>
<proteinExistence type="predicted"/>
<dbReference type="OrthoDB" id="3267785at2759"/>
<name>A0A165P0G8_EXIGL</name>
<evidence type="ECO:0000313" key="1">
    <source>
        <dbReference type="EMBL" id="KZW01471.1"/>
    </source>
</evidence>
<organism evidence="1 2">
    <name type="scientific">Exidia glandulosa HHB12029</name>
    <dbReference type="NCBI Taxonomy" id="1314781"/>
    <lineage>
        <taxon>Eukaryota</taxon>
        <taxon>Fungi</taxon>
        <taxon>Dikarya</taxon>
        <taxon>Basidiomycota</taxon>
        <taxon>Agaricomycotina</taxon>
        <taxon>Agaricomycetes</taxon>
        <taxon>Auriculariales</taxon>
        <taxon>Exidiaceae</taxon>
        <taxon>Exidia</taxon>
    </lineage>
</organism>
<gene>
    <name evidence="1" type="ORF">EXIGLDRAFT_63276</name>
</gene>
<dbReference type="AlphaFoldDB" id="A0A165P0G8"/>
<dbReference type="InParanoid" id="A0A165P0G8"/>
<sequence length="109" mass="12795">MLAAWCCRGAFSNPLCCPCVPQQFTVCLYAVTYERFQWQVLLLRSLRWSGVHRMHQLWSVCRSCRPDIILDSFVTRVQIGTCIRTLHGLPHDPFTPWTLMFHLSRRTLL</sequence>
<evidence type="ECO:0000313" key="2">
    <source>
        <dbReference type="Proteomes" id="UP000077266"/>
    </source>
</evidence>
<keyword evidence="2" id="KW-1185">Reference proteome</keyword>
<dbReference type="Proteomes" id="UP000077266">
    <property type="component" value="Unassembled WGS sequence"/>
</dbReference>
<protein>
    <submittedName>
        <fullName evidence="1">Uncharacterized protein</fullName>
    </submittedName>
</protein>